<dbReference type="InterPro" id="IPR003447">
    <property type="entry name" value="FEMABX"/>
</dbReference>
<keyword evidence="6" id="KW-0961">Cell wall biogenesis/degradation</keyword>
<dbReference type="InterPro" id="IPR016181">
    <property type="entry name" value="Acyl_CoA_acyltransferase"/>
</dbReference>
<dbReference type="Gene3D" id="3.40.630.30">
    <property type="match status" value="1"/>
</dbReference>
<protein>
    <submittedName>
        <fullName evidence="7">Peptidoglycan bridge formation glycyltransferase FemA/FemB family protein</fullName>
    </submittedName>
</protein>
<dbReference type="EMBL" id="JAGQLG010000132">
    <property type="protein sequence ID" value="MCA9382435.1"/>
    <property type="molecule type" value="Genomic_DNA"/>
</dbReference>
<dbReference type="InterPro" id="IPR050644">
    <property type="entry name" value="PG_Glycine_Bridge_Synth"/>
</dbReference>
<comment type="caution">
    <text evidence="7">The sequence shown here is derived from an EMBL/GenBank/DDBJ whole genome shotgun (WGS) entry which is preliminary data.</text>
</comment>
<evidence type="ECO:0000256" key="4">
    <source>
        <dbReference type="ARBA" id="ARBA00022984"/>
    </source>
</evidence>
<reference evidence="7" key="1">
    <citation type="submission" date="2020-04" db="EMBL/GenBank/DDBJ databases">
        <authorList>
            <person name="Zhang T."/>
        </authorList>
    </citation>
    <scope>NUCLEOTIDE SEQUENCE</scope>
    <source>
        <strain evidence="7">HKST-UBA10</strain>
    </source>
</reference>
<evidence type="ECO:0000256" key="1">
    <source>
        <dbReference type="ARBA" id="ARBA00009943"/>
    </source>
</evidence>
<dbReference type="SUPFAM" id="SSF55729">
    <property type="entry name" value="Acyl-CoA N-acyltransferases (Nat)"/>
    <property type="match status" value="2"/>
</dbReference>
<dbReference type="AlphaFoldDB" id="A0A955L3U4"/>
<name>A0A955L3U4_9BACT</name>
<dbReference type="GO" id="GO:0009252">
    <property type="term" value="P:peptidoglycan biosynthetic process"/>
    <property type="evidence" value="ECO:0007669"/>
    <property type="project" value="UniProtKB-KW"/>
</dbReference>
<dbReference type="PROSITE" id="PS51191">
    <property type="entry name" value="FEMABX"/>
    <property type="match status" value="1"/>
</dbReference>
<dbReference type="PANTHER" id="PTHR36174:SF1">
    <property type="entry name" value="LIPID II:GLYCINE GLYCYLTRANSFERASE"/>
    <property type="match status" value="1"/>
</dbReference>
<reference evidence="7" key="2">
    <citation type="journal article" date="2021" name="Microbiome">
        <title>Successional dynamics and alternative stable states in a saline activated sludge microbial community over 9 years.</title>
        <authorList>
            <person name="Wang Y."/>
            <person name="Ye J."/>
            <person name="Ju F."/>
            <person name="Liu L."/>
            <person name="Boyd J.A."/>
            <person name="Deng Y."/>
            <person name="Parks D.H."/>
            <person name="Jiang X."/>
            <person name="Yin X."/>
            <person name="Woodcroft B.J."/>
            <person name="Tyson G.W."/>
            <person name="Hugenholtz P."/>
            <person name="Polz M.F."/>
            <person name="Zhang T."/>
        </authorList>
    </citation>
    <scope>NUCLEOTIDE SEQUENCE</scope>
    <source>
        <strain evidence="7">HKST-UBA10</strain>
    </source>
</reference>
<sequence>MAEFREITEKMVWENFLLSQKETPFLQSWCWGAVQEKEGFKVHRIGIYNAEKLAGIVLAVLVKAKRGNFFHIRQGPVLESWSWDLFKELTNYLQDLGKREKADFVRIVLPLDYSEDSCSKLKLFGYKITIDGNKNGLRTLFIDLTQDLETIKSQFRKNTRYYVNRAEKKGVQIRLLDSPQSDISEFLKLLNETGERKGFFVDKQVEDEFREFSKNGDAVVVQAEFEGGVLAAGLYIYYGKQGNSHYRGTSKNHSELRAANLLHWKAIELAKEKGKEVFNLWGVAPEDDKKHPWAGFSEFKRGFSKNEKVYIQVHDLPISKKYYLTRLYEQLVSLKRGY</sequence>
<keyword evidence="4" id="KW-0573">Peptidoglycan synthesis</keyword>
<proteinExistence type="inferred from homology"/>
<dbReference type="PANTHER" id="PTHR36174">
    <property type="entry name" value="LIPID II:GLYCINE GLYCYLTRANSFERASE"/>
    <property type="match status" value="1"/>
</dbReference>
<dbReference type="GO" id="GO:0071555">
    <property type="term" value="P:cell wall organization"/>
    <property type="evidence" value="ECO:0007669"/>
    <property type="project" value="UniProtKB-KW"/>
</dbReference>
<comment type="similarity">
    <text evidence="1">Belongs to the FemABX family.</text>
</comment>
<dbReference type="Proteomes" id="UP000782843">
    <property type="component" value="Unassembled WGS sequence"/>
</dbReference>
<evidence type="ECO:0000256" key="2">
    <source>
        <dbReference type="ARBA" id="ARBA00022679"/>
    </source>
</evidence>
<dbReference type="Pfam" id="PF02388">
    <property type="entry name" value="FemAB"/>
    <property type="match status" value="2"/>
</dbReference>
<gene>
    <name evidence="7" type="ORF">KC660_03450</name>
</gene>
<evidence type="ECO:0000256" key="5">
    <source>
        <dbReference type="ARBA" id="ARBA00023315"/>
    </source>
</evidence>
<evidence type="ECO:0000313" key="7">
    <source>
        <dbReference type="EMBL" id="MCA9382435.1"/>
    </source>
</evidence>
<organism evidence="7 8">
    <name type="scientific">Candidatus Dojkabacteria bacterium</name>
    <dbReference type="NCBI Taxonomy" id="2099670"/>
    <lineage>
        <taxon>Bacteria</taxon>
        <taxon>Candidatus Dojkabacteria</taxon>
    </lineage>
</organism>
<evidence type="ECO:0000256" key="6">
    <source>
        <dbReference type="ARBA" id="ARBA00023316"/>
    </source>
</evidence>
<evidence type="ECO:0000256" key="3">
    <source>
        <dbReference type="ARBA" id="ARBA00022960"/>
    </source>
</evidence>
<dbReference type="GO" id="GO:0008360">
    <property type="term" value="P:regulation of cell shape"/>
    <property type="evidence" value="ECO:0007669"/>
    <property type="project" value="UniProtKB-KW"/>
</dbReference>
<keyword evidence="2" id="KW-0808">Transferase</keyword>
<accession>A0A955L3U4</accession>
<dbReference type="GO" id="GO:0016755">
    <property type="term" value="F:aminoacyltransferase activity"/>
    <property type="evidence" value="ECO:0007669"/>
    <property type="project" value="InterPro"/>
</dbReference>
<evidence type="ECO:0000313" key="8">
    <source>
        <dbReference type="Proteomes" id="UP000782843"/>
    </source>
</evidence>
<keyword evidence="5" id="KW-0012">Acyltransferase</keyword>
<keyword evidence="3" id="KW-0133">Cell shape</keyword>